<feature type="region of interest" description="Disordered" evidence="1">
    <location>
        <begin position="107"/>
        <end position="135"/>
    </location>
</feature>
<dbReference type="RefSeq" id="WP_008327002.1">
    <property type="nucleotide sequence ID" value="NZ_AOLK01000024.1"/>
</dbReference>
<proteinExistence type="predicted"/>
<accession>M0HB48</accession>
<gene>
    <name evidence="2" type="ORF">C453_18690</name>
</gene>
<dbReference type="Gene3D" id="3.40.30.10">
    <property type="entry name" value="Glutaredoxin"/>
    <property type="match status" value="1"/>
</dbReference>
<evidence type="ECO:0000313" key="3">
    <source>
        <dbReference type="Proteomes" id="UP000011612"/>
    </source>
</evidence>
<dbReference type="Proteomes" id="UP000011612">
    <property type="component" value="Unassembled WGS sequence"/>
</dbReference>
<dbReference type="EMBL" id="AOLK01000024">
    <property type="protein sequence ID" value="ELZ80993.1"/>
    <property type="molecule type" value="Genomic_DNA"/>
</dbReference>
<dbReference type="SUPFAM" id="SSF52833">
    <property type="entry name" value="Thioredoxin-like"/>
    <property type="match status" value="1"/>
</dbReference>
<dbReference type="CDD" id="cd02980">
    <property type="entry name" value="TRX_Fd_family"/>
    <property type="match status" value="1"/>
</dbReference>
<evidence type="ECO:0000313" key="2">
    <source>
        <dbReference type="EMBL" id="ELZ80993.1"/>
    </source>
</evidence>
<comment type="caution">
    <text evidence="2">The sequence shown here is derived from an EMBL/GenBank/DDBJ whole genome shotgun (WGS) entry which is preliminary data.</text>
</comment>
<protein>
    <submittedName>
        <fullName evidence="2">(2Fe-2S) ferredoxin</fullName>
    </submittedName>
</protein>
<dbReference type="AlphaFoldDB" id="M0HB48"/>
<reference evidence="2 3" key="1">
    <citation type="journal article" date="2014" name="PLoS Genet.">
        <title>Phylogenetically driven sequencing of extremely halophilic archaea reveals strategies for static and dynamic osmo-response.</title>
        <authorList>
            <person name="Becker E.A."/>
            <person name="Seitzer P.M."/>
            <person name="Tritt A."/>
            <person name="Larsen D."/>
            <person name="Krusor M."/>
            <person name="Yao A.I."/>
            <person name="Wu D."/>
            <person name="Madern D."/>
            <person name="Eisen J.A."/>
            <person name="Darling A.E."/>
            <person name="Facciotti M.T."/>
        </authorList>
    </citation>
    <scope>NUCLEOTIDE SEQUENCE [LARGE SCALE GENOMIC DNA]</scope>
    <source>
        <strain evidence="2 3">ATCC BAA-1513</strain>
    </source>
</reference>
<sequence>MKDRTDEVREHGFTDHVLVCTNSRDSEYAACAEAHGPAVYDAVKSWLRDRGVFWSHVYVAETSCLGLCSADGAAIAIHPRNRWYSDVRPEDVPELLRNEFGDEADALGQSVDAGAVDQHGEADVADQSGDANDQG</sequence>
<name>M0HB48_HALEO</name>
<organism evidence="2 3">
    <name type="scientific">Haloferax elongans ATCC BAA-1513</name>
    <dbReference type="NCBI Taxonomy" id="1230453"/>
    <lineage>
        <taxon>Archaea</taxon>
        <taxon>Methanobacteriati</taxon>
        <taxon>Methanobacteriota</taxon>
        <taxon>Stenosarchaea group</taxon>
        <taxon>Halobacteria</taxon>
        <taxon>Halobacteriales</taxon>
        <taxon>Haloferacaceae</taxon>
        <taxon>Haloferax</taxon>
    </lineage>
</organism>
<dbReference type="STRING" id="1230453.C453_18690"/>
<dbReference type="PATRIC" id="fig|1230453.4.peg.3720"/>
<evidence type="ECO:0000256" key="1">
    <source>
        <dbReference type="SAM" id="MobiDB-lite"/>
    </source>
</evidence>
<dbReference type="InterPro" id="IPR036249">
    <property type="entry name" value="Thioredoxin-like_sf"/>
</dbReference>
<keyword evidence="3" id="KW-1185">Reference proteome</keyword>